<protein>
    <submittedName>
        <fullName evidence="10">Uncharacterized protein</fullName>
    </submittedName>
</protein>
<dbReference type="InterPro" id="IPR058353">
    <property type="entry name" value="DUF8040"/>
</dbReference>
<dbReference type="GO" id="GO:0005634">
    <property type="term" value="C:nucleus"/>
    <property type="evidence" value="ECO:0007669"/>
    <property type="project" value="UniProtKB-SubCell"/>
</dbReference>
<dbReference type="InterPro" id="IPR027806">
    <property type="entry name" value="HARBI1_dom"/>
</dbReference>
<dbReference type="Gramene" id="CDP09521">
    <property type="protein sequence ID" value="CDP09521"/>
    <property type="gene ID" value="GSCOC_T00028926001"/>
</dbReference>
<dbReference type="PANTHER" id="PTHR22930">
    <property type="match status" value="1"/>
</dbReference>
<dbReference type="OMA" id="THIIFLE"/>
<evidence type="ECO:0000256" key="3">
    <source>
        <dbReference type="ARBA" id="ARBA00006958"/>
    </source>
</evidence>
<dbReference type="OrthoDB" id="1696744at2759"/>
<comment type="subcellular location">
    <subcellularLocation>
        <location evidence="2">Nucleus</location>
    </subcellularLocation>
</comment>
<dbReference type="GO" id="GO:0046872">
    <property type="term" value="F:metal ion binding"/>
    <property type="evidence" value="ECO:0007669"/>
    <property type="project" value="UniProtKB-KW"/>
</dbReference>
<proteinExistence type="inferred from homology"/>
<dbReference type="Pfam" id="PF13359">
    <property type="entry name" value="DDE_Tnp_4"/>
    <property type="match status" value="1"/>
</dbReference>
<evidence type="ECO:0000259" key="9">
    <source>
        <dbReference type="Pfam" id="PF26138"/>
    </source>
</evidence>
<evidence type="ECO:0000256" key="4">
    <source>
        <dbReference type="ARBA" id="ARBA00022722"/>
    </source>
</evidence>
<feature type="domain" description="DUF8040" evidence="9">
    <location>
        <begin position="2"/>
        <end position="66"/>
    </location>
</feature>
<dbReference type="Pfam" id="PF26138">
    <property type="entry name" value="DUF8040"/>
    <property type="match status" value="1"/>
</dbReference>
<feature type="domain" description="DDE Tnp4" evidence="8">
    <location>
        <begin position="102"/>
        <end position="261"/>
    </location>
</feature>
<keyword evidence="5" id="KW-0479">Metal-binding</keyword>
<sequence>MRLCEILVSGGYVPQNPHKRVRIEEAVCMTLVMLCHNHRMRCLVERFQHSPEAICRNIHEVLWGICELGQHLICPRNQNEIHPKIYTDRRFANWFMNVVGAMDGTHVPAHPPSGEQMAYMNRHGQATQNVLAIYDFDMCFSYIYASREGSAHDARVLNGALTGLTHFPMPPTGKYYLVDSAYRNIPGFLAPYRGTPRQLAQGRWGFSSPRQLFNNQYSSLRNVIERCFGELKRRFSILRGPVPNFYMTTQINVVIACCTLHHFIRNKLPEDDIFNDHEQEMEVEEDASYVYAYLSQLIKFCTLIIWVCFNWCRLGEP</sequence>
<evidence type="ECO:0000256" key="6">
    <source>
        <dbReference type="ARBA" id="ARBA00022801"/>
    </source>
</evidence>
<evidence type="ECO:0000256" key="1">
    <source>
        <dbReference type="ARBA" id="ARBA00001968"/>
    </source>
</evidence>
<comment type="similarity">
    <text evidence="3">Belongs to the HARBI1 family.</text>
</comment>
<dbReference type="GO" id="GO:0004518">
    <property type="term" value="F:nuclease activity"/>
    <property type="evidence" value="ECO:0007669"/>
    <property type="project" value="UniProtKB-KW"/>
</dbReference>
<accession>A0A068UM33</accession>
<dbReference type="InterPro" id="IPR045249">
    <property type="entry name" value="HARBI1-like"/>
</dbReference>
<keyword evidence="6" id="KW-0378">Hydrolase</keyword>
<evidence type="ECO:0000313" key="11">
    <source>
        <dbReference type="Proteomes" id="UP000295252"/>
    </source>
</evidence>
<gene>
    <name evidence="10" type="ORF">GSCOC_T00028926001</name>
</gene>
<dbReference type="Proteomes" id="UP000295252">
    <property type="component" value="Chromosome VIII"/>
</dbReference>
<dbReference type="PhylomeDB" id="A0A068UM33"/>
<evidence type="ECO:0000256" key="5">
    <source>
        <dbReference type="ARBA" id="ARBA00022723"/>
    </source>
</evidence>
<keyword evidence="4" id="KW-0540">Nuclease</keyword>
<evidence type="ECO:0000259" key="8">
    <source>
        <dbReference type="Pfam" id="PF13359"/>
    </source>
</evidence>
<evidence type="ECO:0000256" key="7">
    <source>
        <dbReference type="ARBA" id="ARBA00023242"/>
    </source>
</evidence>
<name>A0A068UM33_COFCA</name>
<reference evidence="11" key="1">
    <citation type="journal article" date="2014" name="Science">
        <title>The coffee genome provides insight into the convergent evolution of caffeine biosynthesis.</title>
        <authorList>
            <person name="Denoeud F."/>
            <person name="Carretero-Paulet L."/>
            <person name="Dereeper A."/>
            <person name="Droc G."/>
            <person name="Guyot R."/>
            <person name="Pietrella M."/>
            <person name="Zheng C."/>
            <person name="Alberti A."/>
            <person name="Anthony F."/>
            <person name="Aprea G."/>
            <person name="Aury J.M."/>
            <person name="Bento P."/>
            <person name="Bernard M."/>
            <person name="Bocs S."/>
            <person name="Campa C."/>
            <person name="Cenci A."/>
            <person name="Combes M.C."/>
            <person name="Crouzillat D."/>
            <person name="Da Silva C."/>
            <person name="Daddiego L."/>
            <person name="De Bellis F."/>
            <person name="Dussert S."/>
            <person name="Garsmeur O."/>
            <person name="Gayraud T."/>
            <person name="Guignon V."/>
            <person name="Jahn K."/>
            <person name="Jamilloux V."/>
            <person name="Joet T."/>
            <person name="Labadie K."/>
            <person name="Lan T."/>
            <person name="Leclercq J."/>
            <person name="Lepelley M."/>
            <person name="Leroy T."/>
            <person name="Li L.T."/>
            <person name="Librado P."/>
            <person name="Lopez L."/>
            <person name="Munoz A."/>
            <person name="Noel B."/>
            <person name="Pallavicini A."/>
            <person name="Perrotta G."/>
            <person name="Poncet V."/>
            <person name="Pot D."/>
            <person name="Priyono X."/>
            <person name="Rigoreau M."/>
            <person name="Rouard M."/>
            <person name="Rozas J."/>
            <person name="Tranchant-Dubreuil C."/>
            <person name="VanBuren R."/>
            <person name="Zhang Q."/>
            <person name="Andrade A.C."/>
            <person name="Argout X."/>
            <person name="Bertrand B."/>
            <person name="de Kochko A."/>
            <person name="Graziosi G."/>
            <person name="Henry R.J."/>
            <person name="Jayarama X."/>
            <person name="Ming R."/>
            <person name="Nagai C."/>
            <person name="Rounsley S."/>
            <person name="Sankoff D."/>
            <person name="Giuliano G."/>
            <person name="Albert V.A."/>
            <person name="Wincker P."/>
            <person name="Lashermes P."/>
        </authorList>
    </citation>
    <scope>NUCLEOTIDE SEQUENCE [LARGE SCALE GENOMIC DNA]</scope>
    <source>
        <strain evidence="11">cv. DH200-94</strain>
    </source>
</reference>
<dbReference type="EMBL" id="HG739123">
    <property type="protein sequence ID" value="CDP09521.1"/>
    <property type="molecule type" value="Genomic_DNA"/>
</dbReference>
<comment type="cofactor">
    <cofactor evidence="1">
        <name>a divalent metal cation</name>
        <dbReference type="ChEBI" id="CHEBI:60240"/>
    </cofactor>
</comment>
<dbReference type="PANTHER" id="PTHR22930:SF228">
    <property type="entry name" value="PROTEIN ALP1-LIKE"/>
    <property type="match status" value="1"/>
</dbReference>
<dbReference type="GO" id="GO:0016787">
    <property type="term" value="F:hydrolase activity"/>
    <property type="evidence" value="ECO:0007669"/>
    <property type="project" value="UniProtKB-KW"/>
</dbReference>
<dbReference type="AlphaFoldDB" id="A0A068UM33"/>
<keyword evidence="7" id="KW-0539">Nucleus</keyword>
<organism evidence="10 11">
    <name type="scientific">Coffea canephora</name>
    <name type="common">Robusta coffee</name>
    <dbReference type="NCBI Taxonomy" id="49390"/>
    <lineage>
        <taxon>Eukaryota</taxon>
        <taxon>Viridiplantae</taxon>
        <taxon>Streptophyta</taxon>
        <taxon>Embryophyta</taxon>
        <taxon>Tracheophyta</taxon>
        <taxon>Spermatophyta</taxon>
        <taxon>Magnoliopsida</taxon>
        <taxon>eudicotyledons</taxon>
        <taxon>Gunneridae</taxon>
        <taxon>Pentapetalae</taxon>
        <taxon>asterids</taxon>
        <taxon>lamiids</taxon>
        <taxon>Gentianales</taxon>
        <taxon>Rubiaceae</taxon>
        <taxon>Ixoroideae</taxon>
        <taxon>Gardenieae complex</taxon>
        <taxon>Bertiereae - Coffeeae clade</taxon>
        <taxon>Coffeeae</taxon>
        <taxon>Coffea</taxon>
    </lineage>
</organism>
<evidence type="ECO:0000313" key="10">
    <source>
        <dbReference type="EMBL" id="CDP09521.1"/>
    </source>
</evidence>
<keyword evidence="11" id="KW-1185">Reference proteome</keyword>
<dbReference type="InParanoid" id="A0A068UM33"/>
<evidence type="ECO:0000256" key="2">
    <source>
        <dbReference type="ARBA" id="ARBA00004123"/>
    </source>
</evidence>